<protein>
    <submittedName>
        <fullName evidence="1">Uncharacterized protein</fullName>
    </submittedName>
</protein>
<evidence type="ECO:0000313" key="1">
    <source>
        <dbReference type="EMBL" id="KIK32688.1"/>
    </source>
</evidence>
<dbReference type="HOGENOM" id="CLU_3126021_0_0_1"/>
<accession>A0A0D0AL93</accession>
<reference evidence="1 2" key="1">
    <citation type="submission" date="2014-04" db="EMBL/GenBank/DDBJ databases">
        <authorList>
            <consortium name="DOE Joint Genome Institute"/>
            <person name="Kuo A."/>
            <person name="Ruytinx J."/>
            <person name="Rineau F."/>
            <person name="Colpaert J."/>
            <person name="Kohler A."/>
            <person name="Nagy L.G."/>
            <person name="Floudas D."/>
            <person name="Copeland A."/>
            <person name="Barry K.W."/>
            <person name="Cichocki N."/>
            <person name="Veneault-Fourrey C."/>
            <person name="LaButti K."/>
            <person name="Lindquist E.A."/>
            <person name="Lipzen A."/>
            <person name="Lundell T."/>
            <person name="Morin E."/>
            <person name="Murat C."/>
            <person name="Sun H."/>
            <person name="Tunlid A."/>
            <person name="Henrissat B."/>
            <person name="Grigoriev I.V."/>
            <person name="Hibbett D.S."/>
            <person name="Martin F."/>
            <person name="Nordberg H.P."/>
            <person name="Cantor M.N."/>
            <person name="Hua S.X."/>
        </authorList>
    </citation>
    <scope>NUCLEOTIDE SEQUENCE [LARGE SCALE GENOMIC DNA]</scope>
    <source>
        <strain evidence="1 2">UH-Slu-Lm8-n1</strain>
    </source>
</reference>
<proteinExistence type="predicted"/>
<sequence>MDWSRPVTCFVRHSFTLPRTYLKHKESYVCLILSRASDYLTVYKVYYLVL</sequence>
<dbReference type="EMBL" id="KN836147">
    <property type="protein sequence ID" value="KIK32688.1"/>
    <property type="molecule type" value="Genomic_DNA"/>
</dbReference>
<gene>
    <name evidence="1" type="ORF">CY34DRAFT_133572</name>
</gene>
<organism evidence="1 2">
    <name type="scientific">Suillus luteus UH-Slu-Lm8-n1</name>
    <dbReference type="NCBI Taxonomy" id="930992"/>
    <lineage>
        <taxon>Eukaryota</taxon>
        <taxon>Fungi</taxon>
        <taxon>Dikarya</taxon>
        <taxon>Basidiomycota</taxon>
        <taxon>Agaricomycotina</taxon>
        <taxon>Agaricomycetes</taxon>
        <taxon>Agaricomycetidae</taxon>
        <taxon>Boletales</taxon>
        <taxon>Suillineae</taxon>
        <taxon>Suillaceae</taxon>
        <taxon>Suillus</taxon>
    </lineage>
</organism>
<dbReference type="AlphaFoldDB" id="A0A0D0AL93"/>
<reference evidence="2" key="2">
    <citation type="submission" date="2015-01" db="EMBL/GenBank/DDBJ databases">
        <title>Evolutionary Origins and Diversification of the Mycorrhizal Mutualists.</title>
        <authorList>
            <consortium name="DOE Joint Genome Institute"/>
            <consortium name="Mycorrhizal Genomics Consortium"/>
            <person name="Kohler A."/>
            <person name="Kuo A."/>
            <person name="Nagy L.G."/>
            <person name="Floudas D."/>
            <person name="Copeland A."/>
            <person name="Barry K.W."/>
            <person name="Cichocki N."/>
            <person name="Veneault-Fourrey C."/>
            <person name="LaButti K."/>
            <person name="Lindquist E.A."/>
            <person name="Lipzen A."/>
            <person name="Lundell T."/>
            <person name="Morin E."/>
            <person name="Murat C."/>
            <person name="Riley R."/>
            <person name="Ohm R."/>
            <person name="Sun H."/>
            <person name="Tunlid A."/>
            <person name="Henrissat B."/>
            <person name="Grigoriev I.V."/>
            <person name="Hibbett D.S."/>
            <person name="Martin F."/>
        </authorList>
    </citation>
    <scope>NUCLEOTIDE SEQUENCE [LARGE SCALE GENOMIC DNA]</scope>
    <source>
        <strain evidence="2">UH-Slu-Lm8-n1</strain>
    </source>
</reference>
<dbReference type="Proteomes" id="UP000054485">
    <property type="component" value="Unassembled WGS sequence"/>
</dbReference>
<keyword evidence="2" id="KW-1185">Reference proteome</keyword>
<name>A0A0D0AL93_9AGAM</name>
<dbReference type="InParanoid" id="A0A0D0AL93"/>
<evidence type="ECO:0000313" key="2">
    <source>
        <dbReference type="Proteomes" id="UP000054485"/>
    </source>
</evidence>